<keyword evidence="6" id="KW-1185">Reference proteome</keyword>
<dbReference type="EMBL" id="SRPE01000010">
    <property type="protein sequence ID" value="TGN24265.1"/>
    <property type="molecule type" value="Genomic_DNA"/>
</dbReference>
<keyword evidence="3" id="KW-0804">Transcription</keyword>
<proteinExistence type="predicted"/>
<gene>
    <name evidence="5" type="ORF">E4J94_13530</name>
</gene>
<dbReference type="SMART" id="SM00342">
    <property type="entry name" value="HTH_ARAC"/>
    <property type="match status" value="1"/>
</dbReference>
<dbReference type="SUPFAM" id="SSF46689">
    <property type="entry name" value="Homeodomain-like"/>
    <property type="match status" value="2"/>
</dbReference>
<dbReference type="PROSITE" id="PS01124">
    <property type="entry name" value="HTH_ARAC_FAMILY_2"/>
    <property type="match status" value="1"/>
</dbReference>
<dbReference type="PANTHER" id="PTHR47893">
    <property type="entry name" value="REGULATORY PROTEIN PCHR"/>
    <property type="match status" value="1"/>
</dbReference>
<accession>A0A4Z1BQ44</accession>
<dbReference type="AlphaFoldDB" id="A0A4Z1BQ44"/>
<feature type="domain" description="HTH araC/xylS-type" evidence="4">
    <location>
        <begin position="225"/>
        <end position="323"/>
    </location>
</feature>
<evidence type="ECO:0000313" key="5">
    <source>
        <dbReference type="EMBL" id="TGN24265.1"/>
    </source>
</evidence>
<evidence type="ECO:0000256" key="3">
    <source>
        <dbReference type="ARBA" id="ARBA00023163"/>
    </source>
</evidence>
<evidence type="ECO:0000313" key="6">
    <source>
        <dbReference type="Proteomes" id="UP000297998"/>
    </source>
</evidence>
<evidence type="ECO:0000256" key="1">
    <source>
        <dbReference type="ARBA" id="ARBA00023015"/>
    </source>
</evidence>
<evidence type="ECO:0000259" key="4">
    <source>
        <dbReference type="PROSITE" id="PS01124"/>
    </source>
</evidence>
<dbReference type="InterPro" id="IPR009057">
    <property type="entry name" value="Homeodomain-like_sf"/>
</dbReference>
<keyword evidence="1" id="KW-0805">Transcription regulation</keyword>
<name>A0A4Z1BQ44_9FLAO</name>
<dbReference type="RefSeq" id="WP_135836335.1">
    <property type="nucleotide sequence ID" value="NZ_SRPE01000010.1"/>
</dbReference>
<dbReference type="Gene3D" id="1.10.10.60">
    <property type="entry name" value="Homeodomain-like"/>
    <property type="match status" value="2"/>
</dbReference>
<reference evidence="5 6" key="1">
    <citation type="submission" date="2019-03" db="EMBL/GenBank/DDBJ databases">
        <title>Empedobacter tilapiae sp. nov., isolated from an intestine of Nile tilapia Oreochromis niloticus.</title>
        <authorList>
            <person name="Kim Y.-O."/>
            <person name="Yoon J.-H."/>
        </authorList>
    </citation>
    <scope>NUCLEOTIDE SEQUENCE [LARGE SCALE GENOMIC DNA]</scope>
    <source>
        <strain evidence="5 6">MRS2</strain>
    </source>
</reference>
<evidence type="ECO:0000256" key="2">
    <source>
        <dbReference type="ARBA" id="ARBA00023125"/>
    </source>
</evidence>
<dbReference type="Proteomes" id="UP000297998">
    <property type="component" value="Unassembled WGS sequence"/>
</dbReference>
<protein>
    <submittedName>
        <fullName evidence="5">AraC family transcriptional regulator</fullName>
    </submittedName>
</protein>
<dbReference type="GO" id="GO:0043565">
    <property type="term" value="F:sequence-specific DNA binding"/>
    <property type="evidence" value="ECO:0007669"/>
    <property type="project" value="InterPro"/>
</dbReference>
<dbReference type="GO" id="GO:0003700">
    <property type="term" value="F:DNA-binding transcription factor activity"/>
    <property type="evidence" value="ECO:0007669"/>
    <property type="project" value="InterPro"/>
</dbReference>
<sequence length="342" mass="39650">MSYRVDVLDFIEMINNQDHFSISDIGVKDNYFRNYHLSTSINQEVVKDDLVVVKANYCMKDDVILDCFTKESFLELHFNLSGSGINYKNPITTSQVVAPMTGNMIYVEPSDEKSEIIFCKEINYNTFDIHFPIKMLNEYEGENKMLDKFLNQIVQHKSVGLTDNAISLNSKILLAIQDIQYCCYEGFIRKMYIESKVREIIAYSFECLNDNYSIKLSTRDIDCIKYAAQLIHADINHPLTIKEISKKIGINETKLKVGFKSVFGTTVFGYLQDLRMNEAKHYLLDTELTIEEVSQKCGYINLSNFSNAFKKYYSYSPSIIRNENNLLKKMNTRTSLKKFNID</sequence>
<dbReference type="InterPro" id="IPR018060">
    <property type="entry name" value="HTH_AraC"/>
</dbReference>
<dbReference type="Pfam" id="PF12833">
    <property type="entry name" value="HTH_18"/>
    <property type="match status" value="1"/>
</dbReference>
<comment type="caution">
    <text evidence="5">The sequence shown here is derived from an EMBL/GenBank/DDBJ whole genome shotgun (WGS) entry which is preliminary data.</text>
</comment>
<dbReference type="OrthoDB" id="799767at2"/>
<dbReference type="PROSITE" id="PS00041">
    <property type="entry name" value="HTH_ARAC_FAMILY_1"/>
    <property type="match status" value="1"/>
</dbReference>
<dbReference type="InterPro" id="IPR018062">
    <property type="entry name" value="HTH_AraC-typ_CS"/>
</dbReference>
<dbReference type="InterPro" id="IPR053142">
    <property type="entry name" value="PchR_regulatory_protein"/>
</dbReference>
<keyword evidence="2" id="KW-0238">DNA-binding</keyword>
<dbReference type="PANTHER" id="PTHR47893:SF1">
    <property type="entry name" value="REGULATORY PROTEIN PCHR"/>
    <property type="match status" value="1"/>
</dbReference>
<organism evidence="5 6">
    <name type="scientific">Empedobacter tilapiae</name>
    <dbReference type="NCBI Taxonomy" id="2491114"/>
    <lineage>
        <taxon>Bacteria</taxon>
        <taxon>Pseudomonadati</taxon>
        <taxon>Bacteroidota</taxon>
        <taxon>Flavobacteriia</taxon>
        <taxon>Flavobacteriales</taxon>
        <taxon>Weeksellaceae</taxon>
        <taxon>Empedobacter</taxon>
    </lineage>
</organism>